<keyword evidence="3" id="KW-1185">Reference proteome</keyword>
<feature type="compositionally biased region" description="Low complexity" evidence="1">
    <location>
        <begin position="38"/>
        <end position="47"/>
    </location>
</feature>
<accession>A0A1L9MWA5</accession>
<organism evidence="2 3">
    <name type="scientific">Aspergillus tubingensis (strain CBS 134.48)</name>
    <dbReference type="NCBI Taxonomy" id="767770"/>
    <lineage>
        <taxon>Eukaryota</taxon>
        <taxon>Fungi</taxon>
        <taxon>Dikarya</taxon>
        <taxon>Ascomycota</taxon>
        <taxon>Pezizomycotina</taxon>
        <taxon>Eurotiomycetes</taxon>
        <taxon>Eurotiomycetidae</taxon>
        <taxon>Eurotiales</taxon>
        <taxon>Aspergillaceae</taxon>
        <taxon>Aspergillus</taxon>
        <taxon>Aspergillus subgen. Circumdati</taxon>
    </lineage>
</organism>
<dbReference type="VEuPathDB" id="FungiDB:ASPTUDRAFT_46671"/>
<name>A0A1L9MWA5_ASPTC</name>
<sequence length="69" mass="6874">MRGKKIVGKLWVGRDGRGGGGGGGRRKEEEGGGGRGSPSGLPPSGSSTLNSLAVTHQPSLAHHTMPGTV</sequence>
<feature type="compositionally biased region" description="Polar residues" evidence="1">
    <location>
        <begin position="48"/>
        <end position="58"/>
    </location>
</feature>
<proteinExistence type="predicted"/>
<dbReference type="EMBL" id="KV878206">
    <property type="protein sequence ID" value="OJI81297.1"/>
    <property type="molecule type" value="Genomic_DNA"/>
</dbReference>
<gene>
    <name evidence="2" type="ORF">ASPTUDRAFT_46671</name>
</gene>
<reference evidence="3" key="1">
    <citation type="journal article" date="2017" name="Genome Biol.">
        <title>Comparative genomics reveals high biological diversity and specific adaptations in the industrially and medically important fungal genus Aspergillus.</title>
        <authorList>
            <person name="de Vries R.P."/>
            <person name="Riley R."/>
            <person name="Wiebenga A."/>
            <person name="Aguilar-Osorio G."/>
            <person name="Amillis S."/>
            <person name="Uchima C.A."/>
            <person name="Anderluh G."/>
            <person name="Asadollahi M."/>
            <person name="Askin M."/>
            <person name="Barry K."/>
            <person name="Battaglia E."/>
            <person name="Bayram O."/>
            <person name="Benocci T."/>
            <person name="Braus-Stromeyer S.A."/>
            <person name="Caldana C."/>
            <person name="Canovas D."/>
            <person name="Cerqueira G.C."/>
            <person name="Chen F."/>
            <person name="Chen W."/>
            <person name="Choi C."/>
            <person name="Clum A."/>
            <person name="Dos Santos R.A."/>
            <person name="Damasio A.R."/>
            <person name="Diallinas G."/>
            <person name="Emri T."/>
            <person name="Fekete E."/>
            <person name="Flipphi M."/>
            <person name="Freyberg S."/>
            <person name="Gallo A."/>
            <person name="Gournas C."/>
            <person name="Habgood R."/>
            <person name="Hainaut M."/>
            <person name="Harispe M.L."/>
            <person name="Henrissat B."/>
            <person name="Hilden K.S."/>
            <person name="Hope R."/>
            <person name="Hossain A."/>
            <person name="Karabika E."/>
            <person name="Karaffa L."/>
            <person name="Karanyi Z."/>
            <person name="Krasevec N."/>
            <person name="Kuo A."/>
            <person name="Kusch H."/>
            <person name="LaButti K."/>
            <person name="Lagendijk E.L."/>
            <person name="Lapidus A."/>
            <person name="Levasseur A."/>
            <person name="Lindquist E."/>
            <person name="Lipzen A."/>
            <person name="Logrieco A.F."/>
            <person name="MacCabe A."/>
            <person name="Maekelae M.R."/>
            <person name="Malavazi I."/>
            <person name="Melin P."/>
            <person name="Meyer V."/>
            <person name="Mielnichuk N."/>
            <person name="Miskei M."/>
            <person name="Molnar A.P."/>
            <person name="Mule G."/>
            <person name="Ngan C.Y."/>
            <person name="Orejas M."/>
            <person name="Orosz E."/>
            <person name="Ouedraogo J.P."/>
            <person name="Overkamp K.M."/>
            <person name="Park H.-S."/>
            <person name="Perrone G."/>
            <person name="Piumi F."/>
            <person name="Punt P.J."/>
            <person name="Ram A.F."/>
            <person name="Ramon A."/>
            <person name="Rauscher S."/>
            <person name="Record E."/>
            <person name="Riano-Pachon D.M."/>
            <person name="Robert V."/>
            <person name="Roehrig J."/>
            <person name="Ruller R."/>
            <person name="Salamov A."/>
            <person name="Salih N.S."/>
            <person name="Samson R.A."/>
            <person name="Sandor E."/>
            <person name="Sanguinetti M."/>
            <person name="Schuetze T."/>
            <person name="Sepcic K."/>
            <person name="Shelest E."/>
            <person name="Sherlock G."/>
            <person name="Sophianopoulou V."/>
            <person name="Squina F.M."/>
            <person name="Sun H."/>
            <person name="Susca A."/>
            <person name="Todd R.B."/>
            <person name="Tsang A."/>
            <person name="Unkles S.E."/>
            <person name="van de Wiele N."/>
            <person name="van Rossen-Uffink D."/>
            <person name="Oliveira J.V."/>
            <person name="Vesth T.C."/>
            <person name="Visser J."/>
            <person name="Yu J.-H."/>
            <person name="Zhou M."/>
            <person name="Andersen M.R."/>
            <person name="Archer D.B."/>
            <person name="Baker S.E."/>
            <person name="Benoit I."/>
            <person name="Brakhage A.A."/>
            <person name="Braus G.H."/>
            <person name="Fischer R."/>
            <person name="Frisvad J.C."/>
            <person name="Goldman G.H."/>
            <person name="Houbraken J."/>
            <person name="Oakley B."/>
            <person name="Pocsi I."/>
            <person name="Scazzocchio C."/>
            <person name="Seiboth B."/>
            <person name="vanKuyk P.A."/>
            <person name="Wortman J."/>
            <person name="Dyer P.S."/>
            <person name="Grigoriev I.V."/>
        </authorList>
    </citation>
    <scope>NUCLEOTIDE SEQUENCE [LARGE SCALE GENOMIC DNA]</scope>
    <source>
        <strain evidence="3">CBS 134.48</strain>
    </source>
</reference>
<evidence type="ECO:0000313" key="2">
    <source>
        <dbReference type="EMBL" id="OJI81297.1"/>
    </source>
</evidence>
<feature type="non-terminal residue" evidence="2">
    <location>
        <position position="69"/>
    </location>
</feature>
<protein>
    <submittedName>
        <fullName evidence="2">Uncharacterized protein</fullName>
    </submittedName>
</protein>
<evidence type="ECO:0000256" key="1">
    <source>
        <dbReference type="SAM" id="MobiDB-lite"/>
    </source>
</evidence>
<dbReference type="Proteomes" id="UP000184304">
    <property type="component" value="Unassembled WGS sequence"/>
</dbReference>
<dbReference type="AlphaFoldDB" id="A0A1L9MWA5"/>
<feature type="region of interest" description="Disordered" evidence="1">
    <location>
        <begin position="1"/>
        <end position="69"/>
    </location>
</feature>
<evidence type="ECO:0000313" key="3">
    <source>
        <dbReference type="Proteomes" id="UP000184304"/>
    </source>
</evidence>